<evidence type="ECO:0000313" key="2">
    <source>
        <dbReference type="EMBL" id="QHT66565.1"/>
    </source>
</evidence>
<evidence type="ECO:0000313" key="3">
    <source>
        <dbReference type="Proteomes" id="UP000480178"/>
    </source>
</evidence>
<keyword evidence="3" id="KW-1185">Reference proteome</keyword>
<dbReference type="GO" id="GO:0008270">
    <property type="term" value="F:zinc ion binding"/>
    <property type="evidence" value="ECO:0007669"/>
    <property type="project" value="InterPro"/>
</dbReference>
<organism evidence="2 3">
    <name type="scientific">Rhodocytophaga rosea</name>
    <dbReference type="NCBI Taxonomy" id="2704465"/>
    <lineage>
        <taxon>Bacteria</taxon>
        <taxon>Pseudomonadati</taxon>
        <taxon>Bacteroidota</taxon>
        <taxon>Cytophagia</taxon>
        <taxon>Cytophagales</taxon>
        <taxon>Rhodocytophagaceae</taxon>
        <taxon>Rhodocytophaga</taxon>
    </lineage>
</organism>
<proteinExistence type="predicted"/>
<protein>
    <submittedName>
        <fullName evidence="2">M1 family metallopeptidase</fullName>
    </submittedName>
</protein>
<dbReference type="InterPro" id="IPR014782">
    <property type="entry name" value="Peptidase_M1_dom"/>
</dbReference>
<reference evidence="2 3" key="1">
    <citation type="submission" date="2020-01" db="EMBL/GenBank/DDBJ databases">
        <authorList>
            <person name="Kim M.K."/>
        </authorList>
    </citation>
    <scope>NUCLEOTIDE SEQUENCE [LARGE SCALE GENOMIC DNA]</scope>
    <source>
        <strain evidence="2 3">172606-1</strain>
    </source>
</reference>
<gene>
    <name evidence="2" type="ORF">GXP67_07800</name>
</gene>
<feature type="domain" description="Peptidase M1 membrane alanine aminopeptidase" evidence="1">
    <location>
        <begin position="389"/>
        <end position="539"/>
    </location>
</feature>
<name>A0A6C0GF01_9BACT</name>
<dbReference type="AlphaFoldDB" id="A0A6C0GF01"/>
<dbReference type="InterPro" id="IPR027268">
    <property type="entry name" value="Peptidase_M4/M1_CTD_sf"/>
</dbReference>
<dbReference type="SUPFAM" id="SSF55486">
    <property type="entry name" value="Metalloproteases ('zincins'), catalytic domain"/>
    <property type="match status" value="1"/>
</dbReference>
<dbReference type="GO" id="GO:0008237">
    <property type="term" value="F:metallopeptidase activity"/>
    <property type="evidence" value="ECO:0007669"/>
    <property type="project" value="InterPro"/>
</dbReference>
<accession>A0A6C0GF01</accession>
<dbReference type="Gene3D" id="1.10.390.10">
    <property type="entry name" value="Neutral Protease Domain 2"/>
    <property type="match status" value="1"/>
</dbReference>
<dbReference type="Pfam" id="PF01433">
    <property type="entry name" value="Peptidase_M1"/>
    <property type="match status" value="1"/>
</dbReference>
<dbReference type="Proteomes" id="UP000480178">
    <property type="component" value="Chromosome"/>
</dbReference>
<evidence type="ECO:0000259" key="1">
    <source>
        <dbReference type="Pfam" id="PF01433"/>
    </source>
</evidence>
<dbReference type="RefSeq" id="WP_162442619.1">
    <property type="nucleotide sequence ID" value="NZ_CP048222.1"/>
</dbReference>
<sequence length="635" mass="72653">MIKYSFIAAFFFTLFFKIYILKAQSPSLYTPIDIQKVYKKNTRSLNGVPGPAYWQNRSDYVIKASIDPQTHILTGEENITYLNNSPDTLQQLVIRLYPDVFKKGNIRDEAVNPIDITEGVNIQKIQVNGNAIDLNASRPSVRRAGTNLFLQLSSPLPPAGKTTLDIQWSYSIPQKTHIRDGLYGASSYFIAYWFPQIAVYDDIDGWDTFNYTGTQEFYNDFGNFEVEITMPDEFIVWATGVLQNPDEILEKEYASRYKNARTSDEINKIITTDDRKKGEITLSKQAHTWKFKAEYVPDFAFATSDTYLWDATSVVVDKTTNRRTVVGAAYNPSSKDFYEVARYSRQCVEYFSSDLPGVPFPYPNLTVFNGSGGMEFPMMVNDGSYNLSGAAEVTAHEIAHTYFPFYMGINERKYAWMDEGWAQMLPNEMEFKLRPGDQRTFSPQMYNAQVLSGFAGNEMDMPLMVSSSLLTGSSYGYASYFRPGVAYSTLKEMLGDELFTKTLQEYMRRWNGKHPIPYDFFYTFNDVLKEDLNWFWKPWFFEAGYPDLAIKEVQTQSKKTKITVEKKGTIPVPLVVSITFTDGSQEVIKESIRIWQKGAREFTVEKQFGKTIKKVELGALQIPDAVADNNVYVVK</sequence>
<dbReference type="CDD" id="cd09604">
    <property type="entry name" value="M1_APN_like"/>
    <property type="match status" value="1"/>
</dbReference>
<dbReference type="KEGG" id="rhoz:GXP67_07800"/>
<dbReference type="EMBL" id="CP048222">
    <property type="protein sequence ID" value="QHT66565.1"/>
    <property type="molecule type" value="Genomic_DNA"/>
</dbReference>